<feature type="domain" description="2OGFeDO JBP1/TET oxygenase" evidence="6">
    <location>
        <begin position="352"/>
        <end position="454"/>
    </location>
</feature>
<accession>M7T1S6</accession>
<dbReference type="Gene3D" id="3.60.130.30">
    <property type="match status" value="1"/>
</dbReference>
<keyword evidence="8" id="KW-1185">Reference proteome</keyword>
<keyword evidence="5" id="KW-0408">Iron</keyword>
<dbReference type="eggNOG" id="ENOG502RKIJ">
    <property type="taxonomic scope" value="Eukaryota"/>
</dbReference>
<dbReference type="AlphaFoldDB" id="M7T1S6"/>
<dbReference type="HOGENOM" id="CLU_030580_0_0_1"/>
<evidence type="ECO:0000256" key="4">
    <source>
        <dbReference type="ARBA" id="ARBA00023002"/>
    </source>
</evidence>
<evidence type="ECO:0000313" key="7">
    <source>
        <dbReference type="EMBL" id="EMR72894.1"/>
    </source>
</evidence>
<keyword evidence="4" id="KW-0560">Oxidoreductase</keyword>
<gene>
    <name evidence="7" type="ORF">UCREL1_47</name>
</gene>
<evidence type="ECO:0000256" key="1">
    <source>
        <dbReference type="ARBA" id="ARBA00001954"/>
    </source>
</evidence>
<evidence type="ECO:0000313" key="8">
    <source>
        <dbReference type="Proteomes" id="UP000012174"/>
    </source>
</evidence>
<dbReference type="GO" id="GO:0046872">
    <property type="term" value="F:metal ion binding"/>
    <property type="evidence" value="ECO:0007669"/>
    <property type="project" value="UniProtKB-KW"/>
</dbReference>
<organism evidence="7 8">
    <name type="scientific">Eutypa lata (strain UCR-EL1)</name>
    <name type="common">Grapevine dieback disease fungus</name>
    <name type="synonym">Eutypa armeniacae</name>
    <dbReference type="NCBI Taxonomy" id="1287681"/>
    <lineage>
        <taxon>Eukaryota</taxon>
        <taxon>Fungi</taxon>
        <taxon>Dikarya</taxon>
        <taxon>Ascomycota</taxon>
        <taxon>Pezizomycotina</taxon>
        <taxon>Sordariomycetes</taxon>
        <taxon>Xylariomycetidae</taxon>
        <taxon>Xylariales</taxon>
        <taxon>Diatrypaceae</taxon>
        <taxon>Eutypa</taxon>
    </lineage>
</organism>
<keyword evidence="3" id="KW-0223">Dioxygenase</keyword>
<comment type="cofactor">
    <cofactor evidence="1">
        <name>Fe(2+)</name>
        <dbReference type="ChEBI" id="CHEBI:29033"/>
    </cofactor>
</comment>
<evidence type="ECO:0000256" key="5">
    <source>
        <dbReference type="ARBA" id="ARBA00023004"/>
    </source>
</evidence>
<dbReference type="KEGG" id="ela:UCREL1_47"/>
<proteinExistence type="predicted"/>
<evidence type="ECO:0000259" key="6">
    <source>
        <dbReference type="Pfam" id="PF12851"/>
    </source>
</evidence>
<reference evidence="8" key="1">
    <citation type="journal article" date="2013" name="Genome Announc.">
        <title>Draft genome sequence of the grapevine dieback fungus Eutypa lata UCR-EL1.</title>
        <authorList>
            <person name="Blanco-Ulate B."/>
            <person name="Rolshausen P.E."/>
            <person name="Cantu D."/>
        </authorList>
    </citation>
    <scope>NUCLEOTIDE SEQUENCE [LARGE SCALE GENOMIC DNA]</scope>
    <source>
        <strain evidence="8">UCR-EL1</strain>
    </source>
</reference>
<dbReference type="GO" id="GO:0051213">
    <property type="term" value="F:dioxygenase activity"/>
    <property type="evidence" value="ECO:0007669"/>
    <property type="project" value="UniProtKB-KW"/>
</dbReference>
<sequence>MFGIMEPIFEELMNSTVTDSPLLQSLGDLLKKIPTTDLELLANAATGGRYTLVKKTTEETIVEFELGAKRVRLMQAHDIDKNVPATYDKASRCHQAKKRVELAFNEPEMPISVQQYLMASLLQDGAAVVPTGNDEEFFEDLRSTAREKFWLLMSKDERTHCRATHADTGPQLDDFLSIVKSNWQSRWNGGAYDKDFFRNYLEDRIAAEEDAWELVDVDVFVVTDRNRQTVFANVVGLMQLLYGEATVRLLTRCLDNWSFFVPLPLPETRRHVIDKHIRRIHPELDPAKATVEQLPHAKMAVAHYGCWSGQYDPKGIRVFRTIDAVFSRSQDQSMCRSLFPQFCKAALGKATSVIRFLVKPLDPEHYADCVEILKNLPPDEKIQTDEEDFMSLFAMGVNGYTQRHKDINDISGGMAGLFTLGRYTGADLCVPQLGVRVRYTPGSCAILRGDKLNHLVQDYTGPRFFIIGTNHKSVAREDDDDDDIVWTNSRIHGPGALAPDSRSST</sequence>
<name>M7T1S6_EUTLA</name>
<protein>
    <recommendedName>
        <fullName evidence="6">2OGFeDO JBP1/TET oxygenase domain-containing protein</fullName>
    </recommendedName>
</protein>
<evidence type="ECO:0000256" key="2">
    <source>
        <dbReference type="ARBA" id="ARBA00022723"/>
    </source>
</evidence>
<keyword evidence="2" id="KW-0479">Metal-binding</keyword>
<dbReference type="EMBL" id="KB705355">
    <property type="protein sequence ID" value="EMR72894.1"/>
    <property type="molecule type" value="Genomic_DNA"/>
</dbReference>
<dbReference type="InterPro" id="IPR024779">
    <property type="entry name" value="2OGFeDO_JBP1/TET_oxygenase_dom"/>
</dbReference>
<dbReference type="OrthoDB" id="4638065at2759"/>
<dbReference type="Pfam" id="PF12851">
    <property type="entry name" value="Tet_JBP"/>
    <property type="match status" value="1"/>
</dbReference>
<evidence type="ECO:0000256" key="3">
    <source>
        <dbReference type="ARBA" id="ARBA00022964"/>
    </source>
</evidence>
<dbReference type="Proteomes" id="UP000012174">
    <property type="component" value="Unassembled WGS sequence"/>
</dbReference>